<dbReference type="GeneID" id="77675508"/>
<dbReference type="AlphaFoldDB" id="A0A086J5N8"/>
<name>A0A086J5N8_NEMA1</name>
<organism evidence="1 2">
    <name type="scientific">Nematocida ausubeli (strain ATCC PRA-371 / ERTm2)</name>
    <name type="common">Nematode killer fungus</name>
    <dbReference type="NCBI Taxonomy" id="1913371"/>
    <lineage>
        <taxon>Eukaryota</taxon>
        <taxon>Fungi</taxon>
        <taxon>Fungi incertae sedis</taxon>
        <taxon>Microsporidia</taxon>
        <taxon>Nematocida</taxon>
    </lineage>
</organism>
<reference evidence="1 2" key="1">
    <citation type="journal article" date="2014" name="Genome Announc.">
        <title>Genome Sequence of the Microsporidian Species Nematocida sp1 Strain ERTm6 (ATCC PRA-372).</title>
        <authorList>
            <person name="Bakowski M.A."/>
            <person name="Priest M."/>
            <person name="Young S."/>
            <person name="Cuomo C.A."/>
            <person name="Troemel E.R."/>
        </authorList>
    </citation>
    <scope>NUCLEOTIDE SEQUENCE [LARGE SCALE GENOMIC DNA]</scope>
    <source>
        <strain evidence="1 2">ERTm6</strain>
    </source>
</reference>
<proteinExistence type="predicted"/>
<dbReference type="Proteomes" id="UP000054524">
    <property type="component" value="Unassembled WGS sequence"/>
</dbReference>
<dbReference type="HOGENOM" id="CLU_2606576_0_0_1"/>
<evidence type="ECO:0000313" key="1">
    <source>
        <dbReference type="EMBL" id="KFG27456.1"/>
    </source>
</evidence>
<evidence type="ECO:0000313" key="2">
    <source>
        <dbReference type="Proteomes" id="UP000054524"/>
    </source>
</evidence>
<comment type="caution">
    <text evidence="1">The sequence shown here is derived from an EMBL/GenBank/DDBJ whole genome shotgun (WGS) entry which is preliminary data.</text>
</comment>
<keyword evidence="2" id="KW-1185">Reference proteome</keyword>
<sequence length="79" mass="8938">MDAATSDRAIGIGEGIDNILASRSMGEYKKGVILGYFDSLDLHPENISGKTTQKALMEMQEKRRDVYTEIFKVKNLLEW</sequence>
<protein>
    <submittedName>
        <fullName evidence="1">Uncharacterized protein</fullName>
    </submittedName>
</protein>
<dbReference type="EMBL" id="AKIJ01000001">
    <property type="protein sequence ID" value="KFG27456.1"/>
    <property type="molecule type" value="Genomic_DNA"/>
</dbReference>
<dbReference type="RefSeq" id="XP_052906011.1">
    <property type="nucleotide sequence ID" value="XM_053048186.1"/>
</dbReference>
<gene>
    <name evidence="1" type="ORF">NESG_00535</name>
</gene>
<accession>A0A086J5N8</accession>